<evidence type="ECO:0000256" key="5">
    <source>
        <dbReference type="SAM" id="Phobius"/>
    </source>
</evidence>
<feature type="domain" description="G-protein coupled receptors family 1 profile" evidence="6">
    <location>
        <begin position="1"/>
        <end position="189"/>
    </location>
</feature>
<evidence type="ECO:0000313" key="7">
    <source>
        <dbReference type="Proteomes" id="UP000887563"/>
    </source>
</evidence>
<dbReference type="Pfam" id="PF10324">
    <property type="entry name" value="7TM_GPCR_Srw"/>
    <property type="match status" value="1"/>
</dbReference>
<dbReference type="InterPro" id="IPR053071">
    <property type="entry name" value="GPCR1-related_rcpt"/>
</dbReference>
<feature type="transmembrane region" description="Helical" evidence="5">
    <location>
        <begin position="107"/>
        <end position="130"/>
    </location>
</feature>
<dbReference type="SUPFAM" id="SSF81321">
    <property type="entry name" value="Family A G protein-coupled receptor-like"/>
    <property type="match status" value="1"/>
</dbReference>
<proteinExistence type="predicted"/>
<protein>
    <submittedName>
        <fullName evidence="8">G-protein coupled receptors family 1 profile domain-containing protein</fullName>
    </submittedName>
</protein>
<dbReference type="PANTHER" id="PTHR47023:SF5">
    <property type="entry name" value="SEX PEPTIDE RECEPTOR-RELATED PROTEIN 2"/>
    <property type="match status" value="1"/>
</dbReference>
<accession>A0A914MBI6</accession>
<feature type="transmembrane region" description="Helical" evidence="5">
    <location>
        <begin position="44"/>
        <end position="62"/>
    </location>
</feature>
<comment type="subcellular location">
    <subcellularLocation>
        <location evidence="1">Membrane</location>
    </subcellularLocation>
</comment>
<organism evidence="7 8">
    <name type="scientific">Meloidogyne incognita</name>
    <name type="common">Southern root-knot nematode worm</name>
    <name type="synonym">Oxyuris incognita</name>
    <dbReference type="NCBI Taxonomy" id="6306"/>
    <lineage>
        <taxon>Eukaryota</taxon>
        <taxon>Metazoa</taxon>
        <taxon>Ecdysozoa</taxon>
        <taxon>Nematoda</taxon>
        <taxon>Chromadorea</taxon>
        <taxon>Rhabditida</taxon>
        <taxon>Tylenchina</taxon>
        <taxon>Tylenchomorpha</taxon>
        <taxon>Tylenchoidea</taxon>
        <taxon>Meloidogynidae</taxon>
        <taxon>Meloidogyninae</taxon>
        <taxon>Meloidogyne</taxon>
        <taxon>Meloidogyne incognita group</taxon>
    </lineage>
</organism>
<dbReference type="PANTHER" id="PTHR47023">
    <property type="entry name" value="SEX PEPTIDE RECEPTOR"/>
    <property type="match status" value="1"/>
</dbReference>
<dbReference type="GO" id="GO:0016020">
    <property type="term" value="C:membrane"/>
    <property type="evidence" value="ECO:0007669"/>
    <property type="project" value="UniProtKB-SubCell"/>
</dbReference>
<keyword evidence="3 5" id="KW-1133">Transmembrane helix</keyword>
<evidence type="ECO:0000256" key="4">
    <source>
        <dbReference type="ARBA" id="ARBA00023136"/>
    </source>
</evidence>
<evidence type="ECO:0000313" key="8">
    <source>
        <dbReference type="WBParaSite" id="Minc3s01581g24885"/>
    </source>
</evidence>
<dbReference type="Proteomes" id="UP000887563">
    <property type="component" value="Unplaced"/>
</dbReference>
<evidence type="ECO:0000256" key="3">
    <source>
        <dbReference type="ARBA" id="ARBA00022989"/>
    </source>
</evidence>
<keyword evidence="2 5" id="KW-0812">Transmembrane</keyword>
<feature type="transmembrane region" description="Helical" evidence="5">
    <location>
        <begin position="170"/>
        <end position="189"/>
    </location>
</feature>
<dbReference type="GO" id="GO:0008528">
    <property type="term" value="F:G protein-coupled peptide receptor activity"/>
    <property type="evidence" value="ECO:0007669"/>
    <property type="project" value="InterPro"/>
</dbReference>
<evidence type="ECO:0000256" key="1">
    <source>
        <dbReference type="ARBA" id="ARBA00004370"/>
    </source>
</evidence>
<keyword evidence="4 5" id="KW-0472">Membrane</keyword>
<keyword evidence="7" id="KW-1185">Reference proteome</keyword>
<dbReference type="WBParaSite" id="Minc3s01581g24885">
    <property type="protein sequence ID" value="Minc3s01581g24885"/>
    <property type="gene ID" value="Minc3s01581g24885"/>
</dbReference>
<name>A0A914MBI6_MELIC</name>
<sequence length="282" mass="32397">MDAIPPVCHNIAMWLTVLLAGQRYLSIRHPMNSRHLCSLRNVRIATFLITIVSIFCGLPKFVDYYYNVYEGWAFVDSGHLIYLKSCLSGYTFFVKFVGSNAFFNAYFWTRVVGFILVPSFLLICLNALLIKSIRKAQQRKKRLLMLSILGDKRNRDSTIHRQTSDNNTSVMLVIIVSIFLIVNLPQALFMEVDATNGRSLAHYAVERMDERLIELLREHLDEKQMAELVNYKDFCGETPMNTIRNVFDGRTELNEEESLKRECIGLALITCGANSYNSNNEI</sequence>
<dbReference type="InterPro" id="IPR017452">
    <property type="entry name" value="GPCR_Rhodpsn_7TM"/>
</dbReference>
<dbReference type="InterPro" id="IPR019427">
    <property type="entry name" value="7TM_GPCR_serpentine_rcpt_Srw"/>
</dbReference>
<dbReference type="AlphaFoldDB" id="A0A914MBI6"/>
<evidence type="ECO:0000256" key="2">
    <source>
        <dbReference type="ARBA" id="ARBA00022692"/>
    </source>
</evidence>
<evidence type="ECO:0000259" key="6">
    <source>
        <dbReference type="PROSITE" id="PS50262"/>
    </source>
</evidence>
<dbReference type="Gene3D" id="1.20.1070.10">
    <property type="entry name" value="Rhodopsin 7-helix transmembrane proteins"/>
    <property type="match status" value="1"/>
</dbReference>
<reference evidence="8" key="1">
    <citation type="submission" date="2022-11" db="UniProtKB">
        <authorList>
            <consortium name="WormBaseParasite"/>
        </authorList>
    </citation>
    <scope>IDENTIFICATION</scope>
</reference>
<dbReference type="PROSITE" id="PS50262">
    <property type="entry name" value="G_PROTEIN_RECEP_F1_2"/>
    <property type="match status" value="1"/>
</dbReference>
<dbReference type="CDD" id="cd14978">
    <property type="entry name" value="7tmA_FMRFamide_R-like"/>
    <property type="match status" value="1"/>
</dbReference>